<dbReference type="PROSITE" id="PS50999">
    <property type="entry name" value="COX2_TM"/>
    <property type="match status" value="1"/>
</dbReference>
<dbReference type="PANTHER" id="PTHR22888">
    <property type="entry name" value="CYTOCHROME C OXIDASE, SUBUNIT II"/>
    <property type="match status" value="1"/>
</dbReference>
<keyword evidence="6 15" id="KW-0812">Transmembrane</keyword>
<evidence type="ECO:0000259" key="16">
    <source>
        <dbReference type="PROSITE" id="PS50857"/>
    </source>
</evidence>
<gene>
    <name evidence="18" type="primary">cyoA</name>
    <name evidence="18" type="ORF">HLH36_06700</name>
</gene>
<comment type="subcellular location">
    <subcellularLocation>
        <location evidence="1">Cell membrane</location>
        <topology evidence="1">Multi-pass membrane protein</topology>
    </subcellularLocation>
</comment>
<dbReference type="InterPro" id="IPR008972">
    <property type="entry name" value="Cupredoxin"/>
</dbReference>
<dbReference type="PIRSF" id="PIRSF000292">
    <property type="entry name" value="Ubi_od_II"/>
    <property type="match status" value="1"/>
</dbReference>
<dbReference type="PROSITE" id="PS50857">
    <property type="entry name" value="COX2_CUA"/>
    <property type="match status" value="1"/>
</dbReference>
<dbReference type="InterPro" id="IPR045187">
    <property type="entry name" value="CcO_II"/>
</dbReference>
<dbReference type="SUPFAM" id="SSF81464">
    <property type="entry name" value="Cytochrome c oxidase subunit II-like, transmembrane region"/>
    <property type="match status" value="1"/>
</dbReference>
<dbReference type="Gene3D" id="2.60.40.420">
    <property type="entry name" value="Cupredoxins - blue copper proteins"/>
    <property type="match status" value="1"/>
</dbReference>
<evidence type="ECO:0000256" key="8">
    <source>
        <dbReference type="ARBA" id="ARBA00022982"/>
    </source>
</evidence>
<feature type="transmembrane region" description="Helical" evidence="15">
    <location>
        <begin position="6"/>
        <end position="28"/>
    </location>
</feature>
<evidence type="ECO:0000256" key="1">
    <source>
        <dbReference type="ARBA" id="ARBA00004651"/>
    </source>
</evidence>
<dbReference type="EMBL" id="JABEQD010000003">
    <property type="protein sequence ID" value="MBB2168046.1"/>
    <property type="molecule type" value="Genomic_DNA"/>
</dbReference>
<dbReference type="InterPro" id="IPR006333">
    <property type="entry name" value="Cyt_o_ubiquinol_oxidase_su2"/>
</dbReference>
<keyword evidence="3 14" id="KW-0813">Transport</keyword>
<keyword evidence="19" id="KW-1185">Reference proteome</keyword>
<dbReference type="GO" id="GO:0009486">
    <property type="term" value="F:cytochrome bo3 ubiquinol oxidase activity"/>
    <property type="evidence" value="ECO:0007669"/>
    <property type="project" value="InterPro"/>
</dbReference>
<dbReference type="InterPro" id="IPR002429">
    <property type="entry name" value="CcO_II-like_C"/>
</dbReference>
<dbReference type="RefSeq" id="WP_182985645.1">
    <property type="nucleotide sequence ID" value="NZ_JABEQD010000003.1"/>
</dbReference>
<dbReference type="AlphaFoldDB" id="A0A7W4IS43"/>
<evidence type="ECO:0000256" key="14">
    <source>
        <dbReference type="PIRNR" id="PIRNR000292"/>
    </source>
</evidence>
<dbReference type="Gene3D" id="1.10.287.90">
    <property type="match status" value="1"/>
</dbReference>
<evidence type="ECO:0000256" key="7">
    <source>
        <dbReference type="ARBA" id="ARBA00022729"/>
    </source>
</evidence>
<comment type="caution">
    <text evidence="18">The sequence shown here is derived from an EMBL/GenBank/DDBJ whole genome shotgun (WGS) entry which is preliminary data.</text>
</comment>
<dbReference type="GO" id="GO:0042773">
    <property type="term" value="P:ATP synthesis coupled electron transport"/>
    <property type="evidence" value="ECO:0007669"/>
    <property type="project" value="TreeGrafter"/>
</dbReference>
<dbReference type="Pfam" id="PF06481">
    <property type="entry name" value="COX_ARM"/>
    <property type="match status" value="1"/>
</dbReference>
<evidence type="ECO:0000256" key="6">
    <source>
        <dbReference type="ARBA" id="ARBA00022692"/>
    </source>
</evidence>
<comment type="similarity">
    <text evidence="2 14">Belongs to the cytochrome c oxidase subunit 2 family.</text>
</comment>
<dbReference type="Proteomes" id="UP000559860">
    <property type="component" value="Unassembled WGS sequence"/>
</dbReference>
<dbReference type="Pfam" id="PF00116">
    <property type="entry name" value="COX2"/>
    <property type="match status" value="1"/>
</dbReference>
<name>A0A7W4IS43_9PROT</name>
<keyword evidence="4 14" id="KW-1003">Cell membrane</keyword>
<evidence type="ECO:0000256" key="9">
    <source>
        <dbReference type="ARBA" id="ARBA00022989"/>
    </source>
</evidence>
<evidence type="ECO:0000256" key="11">
    <source>
        <dbReference type="ARBA" id="ARBA00023136"/>
    </source>
</evidence>
<evidence type="ECO:0000259" key="17">
    <source>
        <dbReference type="PROSITE" id="PS50999"/>
    </source>
</evidence>
<accession>A0A7W4IS43</accession>
<dbReference type="SUPFAM" id="SSF49503">
    <property type="entry name" value="Cupredoxins"/>
    <property type="match status" value="1"/>
</dbReference>
<evidence type="ECO:0000313" key="19">
    <source>
        <dbReference type="Proteomes" id="UP000559860"/>
    </source>
</evidence>
<feature type="domain" description="Cytochrome oxidase subunit II copper A binding" evidence="16">
    <location>
        <begin position="121"/>
        <end position="233"/>
    </location>
</feature>
<reference evidence="18 19" key="1">
    <citation type="submission" date="2020-04" db="EMBL/GenBank/DDBJ databases">
        <title>Description of novel Gluconacetobacter.</title>
        <authorList>
            <person name="Sombolestani A."/>
        </authorList>
    </citation>
    <scope>NUCLEOTIDE SEQUENCE [LARGE SCALE GENOMIC DNA]</scope>
    <source>
        <strain evidence="18 19">LMG 27801</strain>
    </source>
</reference>
<dbReference type="GO" id="GO:0004129">
    <property type="term" value="F:cytochrome-c oxidase activity"/>
    <property type="evidence" value="ECO:0007669"/>
    <property type="project" value="UniProtKB-UniRule"/>
</dbReference>
<keyword evidence="9 15" id="KW-1133">Transmembrane helix</keyword>
<evidence type="ECO:0000256" key="2">
    <source>
        <dbReference type="ARBA" id="ARBA00007866"/>
    </source>
</evidence>
<feature type="transmembrane region" description="Helical" evidence="15">
    <location>
        <begin position="84"/>
        <end position="105"/>
    </location>
</feature>
<evidence type="ECO:0000256" key="12">
    <source>
        <dbReference type="ARBA" id="ARBA00023139"/>
    </source>
</evidence>
<keyword evidence="7" id="KW-0732">Signal</keyword>
<proteinExistence type="inferred from homology"/>
<dbReference type="PANTHER" id="PTHR22888:SF18">
    <property type="entry name" value="CYTOCHROME BO(3) UBIQUINOL OXIDASE SUBUNIT 2"/>
    <property type="match status" value="1"/>
</dbReference>
<evidence type="ECO:0000256" key="5">
    <source>
        <dbReference type="ARBA" id="ARBA00022660"/>
    </source>
</evidence>
<dbReference type="NCBIfam" id="TIGR01433">
    <property type="entry name" value="CyoA"/>
    <property type="match status" value="1"/>
</dbReference>
<evidence type="ECO:0000256" key="4">
    <source>
        <dbReference type="ARBA" id="ARBA00022475"/>
    </source>
</evidence>
<evidence type="ECO:0000256" key="3">
    <source>
        <dbReference type="ARBA" id="ARBA00022448"/>
    </source>
</evidence>
<dbReference type="PROSITE" id="PS51257">
    <property type="entry name" value="PROKAR_LIPOPROTEIN"/>
    <property type="match status" value="1"/>
</dbReference>
<dbReference type="GO" id="GO:0016682">
    <property type="term" value="F:oxidoreductase activity, acting on diphenols and related substances as donors, oxygen as acceptor"/>
    <property type="evidence" value="ECO:0007669"/>
    <property type="project" value="InterPro"/>
</dbReference>
<dbReference type="InterPro" id="IPR010514">
    <property type="entry name" value="COX_ARM"/>
</dbReference>
<feature type="transmembrane region" description="Helical" evidence="15">
    <location>
        <begin position="40"/>
        <end position="64"/>
    </location>
</feature>
<evidence type="ECO:0000313" key="18">
    <source>
        <dbReference type="EMBL" id="MBB2168046.1"/>
    </source>
</evidence>
<evidence type="ECO:0000256" key="10">
    <source>
        <dbReference type="ARBA" id="ARBA00023002"/>
    </source>
</evidence>
<keyword evidence="12" id="KW-0564">Palmitate</keyword>
<keyword evidence="8 14" id="KW-0249">Electron transport</keyword>
<organism evidence="18 19">
    <name type="scientific">Gluconacetobacter aggeris</name>
    <dbReference type="NCBI Taxonomy" id="1286186"/>
    <lineage>
        <taxon>Bacteria</taxon>
        <taxon>Pseudomonadati</taxon>
        <taxon>Pseudomonadota</taxon>
        <taxon>Alphaproteobacteria</taxon>
        <taxon>Acetobacterales</taxon>
        <taxon>Acetobacteraceae</taxon>
        <taxon>Gluconacetobacter</taxon>
    </lineage>
</organism>
<protein>
    <recommendedName>
        <fullName evidence="14">Ubiquinol oxidase subunit 2</fullName>
    </recommendedName>
</protein>
<dbReference type="InterPro" id="IPR034227">
    <property type="entry name" value="CuRO_UO_II"/>
</dbReference>
<dbReference type="CDD" id="cd04212">
    <property type="entry name" value="CuRO_UO_II"/>
    <property type="match status" value="1"/>
</dbReference>
<keyword evidence="11 14" id="KW-0472">Membrane</keyword>
<keyword evidence="10 14" id="KW-0560">Oxidoreductase</keyword>
<sequence length="303" mass="33629">MSYKKYRYLGSSIFTLVLGGCSNLELLSPKGTIGEHEKSLILLSMGIMLCVVIPVVGLSMFFAWRYRASNRNATYAPTWAHSTGVEVVVWSIPIVVISFLGWTIWRTTHELDPYKPLVAGRPAVEVDVVALNWKWLFIYPEYGVATVNTLSIPVDRPINFHLTSDSMMNSFFIPQLGSQVYAMAGMETQLHLMGTVPGTYMGRSTAFSGPGFSGMQFPTHVLTDDQFAAWLQTAHASSATLDGDAYLGLRKDSEDNPEALYGHVAPHLFGDITTQYDCRMQNSLRRVGDVTRCDVHAAVMENQ</sequence>
<keyword evidence="13" id="KW-0449">Lipoprotein</keyword>
<keyword evidence="5 14" id="KW-0679">Respiratory chain</keyword>
<dbReference type="InterPro" id="IPR036257">
    <property type="entry name" value="Cyt_c_oxidase_su2_TM_sf"/>
</dbReference>
<dbReference type="GO" id="GO:0005507">
    <property type="term" value="F:copper ion binding"/>
    <property type="evidence" value="ECO:0007669"/>
    <property type="project" value="InterPro"/>
</dbReference>
<dbReference type="InterPro" id="IPR011759">
    <property type="entry name" value="Cyt_c_oxidase_su2_TM_dom"/>
</dbReference>
<evidence type="ECO:0000256" key="15">
    <source>
        <dbReference type="SAM" id="Phobius"/>
    </source>
</evidence>
<dbReference type="GO" id="GO:0005886">
    <property type="term" value="C:plasma membrane"/>
    <property type="evidence" value="ECO:0007669"/>
    <property type="project" value="UniProtKB-SubCell"/>
</dbReference>
<feature type="domain" description="Cytochrome oxidase subunit II transmembrane region profile" evidence="17">
    <location>
        <begin position="18"/>
        <end position="115"/>
    </location>
</feature>
<evidence type="ECO:0000256" key="13">
    <source>
        <dbReference type="ARBA" id="ARBA00023288"/>
    </source>
</evidence>